<sequence>FLISEGFMEFETPMLQSIPGGATAKPFKTHHDTLDMDLFLRIAPELYLKRLIIGGYEKVFELNRNFRNEGISYRHNPEFTMLEVYQAFVDYREMMNLTQKIILYIMDNLVEDKKISYQENEIDINPPWREMTVLNSIEKFAGVKLSFEMTRNKVSKIADEIGVDFDEKLGVGGIINRIFEKKVENKIIPPTFITDYPKEVSPLAREHSKNPNLTERFELFIGGIEIANAFSELTDPLDQRIRFEQQLCTEEIETEMDEDFIRALEYGMPPTGGLGIGVDRLVMIMTDSASIRDVILFPHMRSKKE</sequence>
<evidence type="ECO:0000256" key="4">
    <source>
        <dbReference type="ARBA" id="ARBA00022741"/>
    </source>
</evidence>
<reference evidence="7" key="1">
    <citation type="journal article" date="2014" name="Front. Microbiol.">
        <title>High frequency of phylogenetically diverse reductive dehalogenase-homologous genes in deep subseafloor sedimentary metagenomes.</title>
        <authorList>
            <person name="Kawai M."/>
            <person name="Futagami T."/>
            <person name="Toyoda A."/>
            <person name="Takaki Y."/>
            <person name="Nishi S."/>
            <person name="Hori S."/>
            <person name="Arai W."/>
            <person name="Tsubouchi T."/>
            <person name="Morono Y."/>
            <person name="Uchiyama I."/>
            <person name="Ito T."/>
            <person name="Fujiyama A."/>
            <person name="Inagaki F."/>
            <person name="Takami H."/>
        </authorList>
    </citation>
    <scope>NUCLEOTIDE SEQUENCE</scope>
    <source>
        <strain evidence="7">Expedition CK06-06</strain>
    </source>
</reference>
<evidence type="ECO:0000256" key="1">
    <source>
        <dbReference type="ARBA" id="ARBA00013166"/>
    </source>
</evidence>
<dbReference type="AlphaFoldDB" id="X0ZJ36"/>
<dbReference type="NCBIfam" id="TIGR00499">
    <property type="entry name" value="lysS_bact"/>
    <property type="match status" value="1"/>
</dbReference>
<name>X0ZJ36_9ZZZZ</name>
<dbReference type="PANTHER" id="PTHR42918:SF15">
    <property type="entry name" value="LYSINE--TRNA LIGASE, CHLOROPLASTIC_MITOCHONDRIAL"/>
    <property type="match status" value="1"/>
</dbReference>
<evidence type="ECO:0000259" key="6">
    <source>
        <dbReference type="PROSITE" id="PS50862"/>
    </source>
</evidence>
<dbReference type="GO" id="GO:0005829">
    <property type="term" value="C:cytosol"/>
    <property type="evidence" value="ECO:0007669"/>
    <property type="project" value="TreeGrafter"/>
</dbReference>
<dbReference type="InterPro" id="IPR018149">
    <property type="entry name" value="Lys-tRNA-synth_II_C"/>
</dbReference>
<accession>X0ZJ36</accession>
<dbReference type="InterPro" id="IPR006195">
    <property type="entry name" value="aa-tRNA-synth_II"/>
</dbReference>
<dbReference type="PROSITE" id="PS50862">
    <property type="entry name" value="AA_TRNA_LIGASE_II"/>
    <property type="match status" value="1"/>
</dbReference>
<gene>
    <name evidence="7" type="ORF">S01H4_05150</name>
</gene>
<dbReference type="GO" id="GO:0005524">
    <property type="term" value="F:ATP binding"/>
    <property type="evidence" value="ECO:0007669"/>
    <property type="project" value="UniProtKB-KW"/>
</dbReference>
<dbReference type="GO" id="GO:0046872">
    <property type="term" value="F:metal ion binding"/>
    <property type="evidence" value="ECO:0007669"/>
    <property type="project" value="UniProtKB-KW"/>
</dbReference>
<dbReference type="PRINTS" id="PR00982">
    <property type="entry name" value="TRNASYNTHLYS"/>
</dbReference>
<dbReference type="CDD" id="cd00775">
    <property type="entry name" value="LysRS_core"/>
    <property type="match status" value="1"/>
</dbReference>
<proteinExistence type="predicted"/>
<dbReference type="GO" id="GO:0006430">
    <property type="term" value="P:lysyl-tRNA aminoacylation"/>
    <property type="evidence" value="ECO:0007669"/>
    <property type="project" value="InterPro"/>
</dbReference>
<keyword evidence="5" id="KW-0067">ATP-binding</keyword>
<dbReference type="NCBIfam" id="NF001756">
    <property type="entry name" value="PRK00484.1"/>
    <property type="match status" value="1"/>
</dbReference>
<evidence type="ECO:0000256" key="2">
    <source>
        <dbReference type="ARBA" id="ARBA00022598"/>
    </source>
</evidence>
<comment type="caution">
    <text evidence="7">The sequence shown here is derived from an EMBL/GenBank/DDBJ whole genome shotgun (WGS) entry which is preliminary data.</text>
</comment>
<dbReference type="EC" id="6.1.1.6" evidence="1"/>
<evidence type="ECO:0000256" key="5">
    <source>
        <dbReference type="ARBA" id="ARBA00022840"/>
    </source>
</evidence>
<dbReference type="Pfam" id="PF00152">
    <property type="entry name" value="tRNA-synt_2"/>
    <property type="match status" value="1"/>
</dbReference>
<keyword evidence="3" id="KW-0479">Metal-binding</keyword>
<dbReference type="Gene3D" id="3.30.930.10">
    <property type="entry name" value="Bira Bifunctional Protein, Domain 2"/>
    <property type="match status" value="1"/>
</dbReference>
<dbReference type="GO" id="GO:0000049">
    <property type="term" value="F:tRNA binding"/>
    <property type="evidence" value="ECO:0007669"/>
    <property type="project" value="TreeGrafter"/>
</dbReference>
<dbReference type="GO" id="GO:0004824">
    <property type="term" value="F:lysine-tRNA ligase activity"/>
    <property type="evidence" value="ECO:0007669"/>
    <property type="project" value="UniProtKB-EC"/>
</dbReference>
<dbReference type="InterPro" id="IPR002313">
    <property type="entry name" value="Lys-tRNA-ligase_II"/>
</dbReference>
<dbReference type="PANTHER" id="PTHR42918">
    <property type="entry name" value="LYSYL-TRNA SYNTHETASE"/>
    <property type="match status" value="1"/>
</dbReference>
<evidence type="ECO:0000313" key="7">
    <source>
        <dbReference type="EMBL" id="GAG69389.1"/>
    </source>
</evidence>
<dbReference type="EMBL" id="BART01001465">
    <property type="protein sequence ID" value="GAG69389.1"/>
    <property type="molecule type" value="Genomic_DNA"/>
</dbReference>
<dbReference type="SUPFAM" id="SSF55681">
    <property type="entry name" value="Class II aaRS and biotin synthetases"/>
    <property type="match status" value="1"/>
</dbReference>
<dbReference type="InterPro" id="IPR004364">
    <property type="entry name" value="Aa-tRNA-synt_II"/>
</dbReference>
<feature type="domain" description="Aminoacyl-transfer RNA synthetases class-II family profile" evidence="6">
    <location>
        <begin position="1"/>
        <end position="298"/>
    </location>
</feature>
<feature type="non-terminal residue" evidence="7">
    <location>
        <position position="1"/>
    </location>
</feature>
<dbReference type="InterPro" id="IPR045864">
    <property type="entry name" value="aa-tRNA-synth_II/BPL/LPL"/>
</dbReference>
<protein>
    <recommendedName>
        <fullName evidence="1">lysine--tRNA ligase</fullName>
        <ecNumber evidence="1">6.1.1.6</ecNumber>
    </recommendedName>
</protein>
<organism evidence="7">
    <name type="scientific">marine sediment metagenome</name>
    <dbReference type="NCBI Taxonomy" id="412755"/>
    <lineage>
        <taxon>unclassified sequences</taxon>
        <taxon>metagenomes</taxon>
        <taxon>ecological metagenomes</taxon>
    </lineage>
</organism>
<keyword evidence="2" id="KW-0436">Ligase</keyword>
<keyword evidence="4" id="KW-0547">Nucleotide-binding</keyword>
<evidence type="ECO:0000256" key="3">
    <source>
        <dbReference type="ARBA" id="ARBA00022723"/>
    </source>
</evidence>